<name>A0A0S3PUI9_9BRAD</name>
<protein>
    <recommendedName>
        <fullName evidence="4">Cysteine rich repeat protein</fullName>
    </recommendedName>
</protein>
<reference evidence="2 3" key="1">
    <citation type="submission" date="2015-08" db="EMBL/GenBank/DDBJ databases">
        <title>Investigation of the bacterial diversity of lava forest soil.</title>
        <authorList>
            <person name="Lee J.S."/>
        </authorList>
    </citation>
    <scope>NUCLEOTIDE SEQUENCE [LARGE SCALE GENOMIC DNA]</scope>
    <source>
        <strain evidence="2 3">GJW-30</strain>
    </source>
</reference>
<organism evidence="2 3">
    <name type="scientific">Variibacter gotjawalensis</name>
    <dbReference type="NCBI Taxonomy" id="1333996"/>
    <lineage>
        <taxon>Bacteria</taxon>
        <taxon>Pseudomonadati</taxon>
        <taxon>Pseudomonadota</taxon>
        <taxon>Alphaproteobacteria</taxon>
        <taxon>Hyphomicrobiales</taxon>
        <taxon>Nitrobacteraceae</taxon>
        <taxon>Variibacter</taxon>
    </lineage>
</organism>
<dbReference type="KEGG" id="vgo:GJW-30_1_02019"/>
<sequence>MKTSIMTLLIVASFGLTSAAMAQGTSQQRSDCMGDAFSFCASSIPSVSKIEACLKRNVASLSPGCRAEFEPAGKTKLKRRHFRM</sequence>
<dbReference type="AlphaFoldDB" id="A0A0S3PUI9"/>
<evidence type="ECO:0000313" key="3">
    <source>
        <dbReference type="Proteomes" id="UP000236884"/>
    </source>
</evidence>
<evidence type="ECO:0000256" key="1">
    <source>
        <dbReference type="SAM" id="SignalP"/>
    </source>
</evidence>
<proteinExistence type="predicted"/>
<keyword evidence="1" id="KW-0732">Signal</keyword>
<evidence type="ECO:0008006" key="4">
    <source>
        <dbReference type="Google" id="ProtNLM"/>
    </source>
</evidence>
<dbReference type="OrthoDB" id="7060861at2"/>
<feature type="chain" id="PRO_5006615770" description="Cysteine rich repeat protein" evidence="1">
    <location>
        <begin position="23"/>
        <end position="84"/>
    </location>
</feature>
<dbReference type="Proteomes" id="UP000236884">
    <property type="component" value="Chromosome"/>
</dbReference>
<evidence type="ECO:0000313" key="2">
    <source>
        <dbReference type="EMBL" id="BAT59486.1"/>
    </source>
</evidence>
<dbReference type="EMBL" id="AP014946">
    <property type="protein sequence ID" value="BAT59486.1"/>
    <property type="molecule type" value="Genomic_DNA"/>
</dbReference>
<accession>A0A0S3PUI9</accession>
<gene>
    <name evidence="2" type="ORF">GJW-30_1_02019</name>
</gene>
<keyword evidence="3" id="KW-1185">Reference proteome</keyword>
<feature type="signal peptide" evidence="1">
    <location>
        <begin position="1"/>
        <end position="22"/>
    </location>
</feature>